<gene>
    <name evidence="1" type="ORF">RQP52_28310</name>
</gene>
<sequence>MRSCSKSCRKLRCRIGREQVAEANGRLFIWRKKGCYAMKNFVPIFFGFDKERDALLALDTLEELGYKPELLEGERTTLHIHLDDQEMTSALEIAQAHGGRLVERQPTQSEPDTYAMAYDLEGSIRIPAHTVNEDWPDNYASTRDADAVPSEEEAAFDPSSDDYNHFSAGIRI</sequence>
<dbReference type="EMBL" id="JAWCUD010000012">
    <property type="protein sequence ID" value="MDU0204992.1"/>
    <property type="molecule type" value="Genomic_DNA"/>
</dbReference>
<dbReference type="Proteomes" id="UP001260980">
    <property type="component" value="Unassembled WGS sequence"/>
</dbReference>
<name>A0ABU3RL22_9BACL</name>
<comment type="caution">
    <text evidence="1">The sequence shown here is derived from an EMBL/GenBank/DDBJ whole genome shotgun (WGS) entry which is preliminary data.</text>
</comment>
<proteinExistence type="predicted"/>
<evidence type="ECO:0008006" key="3">
    <source>
        <dbReference type="Google" id="ProtNLM"/>
    </source>
</evidence>
<evidence type="ECO:0000313" key="2">
    <source>
        <dbReference type="Proteomes" id="UP001260980"/>
    </source>
</evidence>
<evidence type="ECO:0000313" key="1">
    <source>
        <dbReference type="EMBL" id="MDU0204992.1"/>
    </source>
</evidence>
<protein>
    <recommendedName>
        <fullName evidence="3">VOC domain-containing protein</fullName>
    </recommendedName>
</protein>
<reference evidence="1 2" key="1">
    <citation type="submission" date="2023-10" db="EMBL/GenBank/DDBJ databases">
        <title>Paenibacillus strain PFR10 Genome sequencing and assembly.</title>
        <authorList>
            <person name="Kim I."/>
        </authorList>
    </citation>
    <scope>NUCLEOTIDE SEQUENCE [LARGE SCALE GENOMIC DNA]</scope>
    <source>
        <strain evidence="1 2">PFR10</strain>
    </source>
</reference>
<organism evidence="1 2">
    <name type="scientific">Paenibacillus violae</name>
    <dbReference type="NCBI Taxonomy" id="3077234"/>
    <lineage>
        <taxon>Bacteria</taxon>
        <taxon>Bacillati</taxon>
        <taxon>Bacillota</taxon>
        <taxon>Bacilli</taxon>
        <taxon>Bacillales</taxon>
        <taxon>Paenibacillaceae</taxon>
        <taxon>Paenibacillus</taxon>
    </lineage>
</organism>
<keyword evidence="2" id="KW-1185">Reference proteome</keyword>
<dbReference type="RefSeq" id="WP_315954957.1">
    <property type="nucleotide sequence ID" value="NZ_JAWCUD010000012.1"/>
</dbReference>
<accession>A0ABU3RL22</accession>